<dbReference type="RefSeq" id="WP_381491814.1">
    <property type="nucleotide sequence ID" value="NZ_JBHTIK010000008.1"/>
</dbReference>
<dbReference type="InterPro" id="IPR032466">
    <property type="entry name" value="Metal_Hydrolase"/>
</dbReference>
<dbReference type="EMBL" id="JBHTIK010000008">
    <property type="protein sequence ID" value="MFD0849371.1"/>
    <property type="molecule type" value="Genomic_DNA"/>
</dbReference>
<evidence type="ECO:0000259" key="1">
    <source>
        <dbReference type="Pfam" id="PF04909"/>
    </source>
</evidence>
<dbReference type="Proteomes" id="UP001597124">
    <property type="component" value="Unassembled WGS sequence"/>
</dbReference>
<reference evidence="3" key="1">
    <citation type="journal article" date="2019" name="Int. J. Syst. Evol. Microbiol.">
        <title>The Global Catalogue of Microorganisms (GCM) 10K type strain sequencing project: providing services to taxonomists for standard genome sequencing and annotation.</title>
        <authorList>
            <consortium name="The Broad Institute Genomics Platform"/>
            <consortium name="The Broad Institute Genome Sequencing Center for Infectious Disease"/>
            <person name="Wu L."/>
            <person name="Ma J."/>
        </authorList>
    </citation>
    <scope>NUCLEOTIDE SEQUENCE [LARGE SCALE GENOMIC DNA]</scope>
    <source>
        <strain evidence="3">CCUG 52537</strain>
    </source>
</reference>
<accession>A0ABW3C4L7</accession>
<comment type="caution">
    <text evidence="2">The sequence shown here is derived from an EMBL/GenBank/DDBJ whole genome shotgun (WGS) entry which is preliminary data.</text>
</comment>
<protein>
    <submittedName>
        <fullName evidence="2">Amidohydrolase family protein</fullName>
    </submittedName>
</protein>
<dbReference type="SUPFAM" id="SSF51556">
    <property type="entry name" value="Metallo-dependent hydrolases"/>
    <property type="match status" value="1"/>
</dbReference>
<dbReference type="Pfam" id="PF04909">
    <property type="entry name" value="Amidohydro_2"/>
    <property type="match status" value="1"/>
</dbReference>
<dbReference type="PANTHER" id="PTHR42889:SF1">
    <property type="entry name" value="BLR3681 PROTEIN"/>
    <property type="match status" value="1"/>
</dbReference>
<evidence type="ECO:0000313" key="2">
    <source>
        <dbReference type="EMBL" id="MFD0849371.1"/>
    </source>
</evidence>
<feature type="domain" description="Amidohydrolase-related" evidence="1">
    <location>
        <begin position="175"/>
        <end position="455"/>
    </location>
</feature>
<dbReference type="InterPro" id="IPR006680">
    <property type="entry name" value="Amidohydro-rel"/>
</dbReference>
<dbReference type="Gene3D" id="3.20.20.140">
    <property type="entry name" value="Metal-dependent hydrolases"/>
    <property type="match status" value="1"/>
</dbReference>
<sequence>MWLSEKQKKALVGADEVSSGYPIPTRMITNGEFMPIEQTDDQKRVEREIESLSETFASKNHMPRRSFLVSAAGMAASFLAMNRVFGDFFNVSTAEAADLGEALQVRERYRDQMIVDSQLHFVRSDFKPSESLIALGEYAKKWNPILEKEGITNDRFKLDNFAKEVFFDSDTKIGLISAAPAEHGDNVFMDNAALAATRHAFNRVSGSRRMLCHSVIWPGQDGWLDAIDEAIEVHKPDGWKGYTLGDPFVNSKYPWRMDDEKVMYPGYEKMVRSGIRTVCVHKGLLPDNYKDIFDHWHHAKVDDVGKAAKDWPELTFVIFHSGFRPLLSSPEPELQRFEKEQRIDWVTDLAEIPEKYGVNNVYAELGTTFGSCAVTHPRLAAAILGQLIQKMGSDRVIWGTDSVWYGSPQWQIEALRRIEIPDDMQKAYGFAPLGAADGPVKQAIFSGNAARVFNLGNDIANGAWRNDRLSAVKTDYLANGGTPSNTFYGFVQNLRSEGAR</sequence>
<name>A0ABW3C4L7_SPHXN</name>
<gene>
    <name evidence="2" type="ORF">ACFQ00_13625</name>
</gene>
<dbReference type="PANTHER" id="PTHR42889">
    <property type="entry name" value="BLR3681 PROTEIN"/>
    <property type="match status" value="1"/>
</dbReference>
<proteinExistence type="predicted"/>
<keyword evidence="3" id="KW-1185">Reference proteome</keyword>
<organism evidence="2 3">
    <name type="scientific">Sphingosinicella xenopeptidilytica</name>
    <dbReference type="NCBI Taxonomy" id="364098"/>
    <lineage>
        <taxon>Bacteria</taxon>
        <taxon>Pseudomonadati</taxon>
        <taxon>Pseudomonadota</taxon>
        <taxon>Alphaproteobacteria</taxon>
        <taxon>Sphingomonadales</taxon>
        <taxon>Sphingosinicellaceae</taxon>
        <taxon>Sphingosinicella</taxon>
    </lineage>
</organism>
<evidence type="ECO:0000313" key="3">
    <source>
        <dbReference type="Proteomes" id="UP001597124"/>
    </source>
</evidence>